<evidence type="ECO:0000256" key="5">
    <source>
        <dbReference type="ARBA" id="ARBA00023242"/>
    </source>
</evidence>
<evidence type="ECO:0000256" key="3">
    <source>
        <dbReference type="ARBA" id="ARBA00021704"/>
    </source>
</evidence>
<dbReference type="GO" id="GO:0031515">
    <property type="term" value="C:tRNA (m1A) methyltransferase complex"/>
    <property type="evidence" value="ECO:0007669"/>
    <property type="project" value="InterPro"/>
</dbReference>
<dbReference type="GO" id="GO:0030488">
    <property type="term" value="P:tRNA methylation"/>
    <property type="evidence" value="ECO:0007669"/>
    <property type="project" value="InterPro"/>
</dbReference>
<evidence type="ECO:0000256" key="6">
    <source>
        <dbReference type="ARBA" id="ARBA00032319"/>
    </source>
</evidence>
<gene>
    <name evidence="7" type="ORF">GAYE_SCF04G2503</name>
</gene>
<name>A0AAV9IB61_9RHOD</name>
<keyword evidence="5" id="KW-0539">Nucleus</keyword>
<dbReference type="PANTHER" id="PTHR12945:SF0">
    <property type="entry name" value="TRNA (ADENINE(58)-N(1))-METHYLTRANSFERASE NON-CATALYTIC SUBUNIT TRM6"/>
    <property type="match status" value="1"/>
</dbReference>
<dbReference type="PANTHER" id="PTHR12945">
    <property type="entry name" value="TRANSLATION INITIATION FACTOR EIF3-RELATED"/>
    <property type="match status" value="1"/>
</dbReference>
<protein>
    <recommendedName>
        <fullName evidence="3">tRNA (adenine(58)-N(1))-methyltransferase non-catalytic subunit TRM6</fullName>
    </recommendedName>
    <alternativeName>
        <fullName evidence="6">tRNA(m1A58)-methyltransferase subunit TRM6</fullName>
    </alternativeName>
</protein>
<proteinExistence type="inferred from homology"/>
<sequence length="401" mass="45390">MTETVKEGDWIALQSLGVSSDLVFTRFFPSRSVKVGGRKFRLSELPSPKYGCRVDFAVKANSIDSDKKQEEEDGKVASENNDELLLKQSSFTSQDIDNLRKSGIVGEELVSLLSQKNPSFSKLSKFAQEKYITRKRRKHMVSLLIQRPNCSLLCEWYLKKNPEAILRLCPVSIGLLSRLANVVVESKVLILEDTLGLVCVSVAERTQQQVYITNVFEGEHPPGLELFDFFPSLREWRRTSHFVVCPMNMLTLLHREEERDSFPLSFRKDSQVPKSDSVVPGDSLTSTKDSNKYYRPIVGQLKQTLREGFTSLIVACREPTWEKVLLLISQLVPNGSFAIYHYSLSYLSELHYLLLKCPLVIAIQLEECAQLEHQILSGRSHPIMSSLPTGGFILSGIRVES</sequence>
<dbReference type="GO" id="GO:0005634">
    <property type="term" value="C:nucleus"/>
    <property type="evidence" value="ECO:0007669"/>
    <property type="project" value="UniProtKB-SubCell"/>
</dbReference>
<keyword evidence="4" id="KW-0819">tRNA processing</keyword>
<dbReference type="Proteomes" id="UP001300502">
    <property type="component" value="Unassembled WGS sequence"/>
</dbReference>
<comment type="caution">
    <text evidence="7">The sequence shown here is derived from an EMBL/GenBank/DDBJ whole genome shotgun (WGS) entry which is preliminary data.</text>
</comment>
<dbReference type="EMBL" id="JANCYU010000024">
    <property type="protein sequence ID" value="KAK4524602.1"/>
    <property type="molecule type" value="Genomic_DNA"/>
</dbReference>
<comment type="similarity">
    <text evidence="2">Belongs to the TRM6/GCD10 family.</text>
</comment>
<evidence type="ECO:0000256" key="2">
    <source>
        <dbReference type="ARBA" id="ARBA00008320"/>
    </source>
</evidence>
<evidence type="ECO:0000256" key="1">
    <source>
        <dbReference type="ARBA" id="ARBA00004123"/>
    </source>
</evidence>
<organism evidence="7 8">
    <name type="scientific">Galdieria yellowstonensis</name>
    <dbReference type="NCBI Taxonomy" id="3028027"/>
    <lineage>
        <taxon>Eukaryota</taxon>
        <taxon>Rhodophyta</taxon>
        <taxon>Bangiophyceae</taxon>
        <taxon>Galdieriales</taxon>
        <taxon>Galdieriaceae</taxon>
        <taxon>Galdieria</taxon>
    </lineage>
</organism>
<evidence type="ECO:0000256" key="4">
    <source>
        <dbReference type="ARBA" id="ARBA00022694"/>
    </source>
</evidence>
<keyword evidence="8" id="KW-1185">Reference proteome</keyword>
<dbReference type="Pfam" id="PF04189">
    <property type="entry name" value="Gcd10p"/>
    <property type="match status" value="1"/>
</dbReference>
<accession>A0AAV9IB61</accession>
<dbReference type="AlphaFoldDB" id="A0AAV9IB61"/>
<dbReference type="InterPro" id="IPR017423">
    <property type="entry name" value="TRM6"/>
</dbReference>
<evidence type="ECO:0000313" key="8">
    <source>
        <dbReference type="Proteomes" id="UP001300502"/>
    </source>
</evidence>
<evidence type="ECO:0000313" key="7">
    <source>
        <dbReference type="EMBL" id="KAK4524602.1"/>
    </source>
</evidence>
<reference evidence="7 8" key="1">
    <citation type="submission" date="2022-07" db="EMBL/GenBank/DDBJ databases">
        <title>Genome-wide signatures of adaptation to extreme environments.</title>
        <authorList>
            <person name="Cho C.H."/>
            <person name="Yoon H.S."/>
        </authorList>
    </citation>
    <scope>NUCLEOTIDE SEQUENCE [LARGE SCALE GENOMIC DNA]</scope>
    <source>
        <strain evidence="7 8">108.79 E11</strain>
    </source>
</reference>
<comment type="subcellular location">
    <subcellularLocation>
        <location evidence="1">Nucleus</location>
    </subcellularLocation>
</comment>